<dbReference type="EMBL" id="CP011125">
    <property type="protein sequence ID" value="AKF09781.1"/>
    <property type="molecule type" value="Genomic_DNA"/>
</dbReference>
<organism evidence="4 5">
    <name type="scientific">Sandaracinus amylolyticus</name>
    <dbReference type="NCBI Taxonomy" id="927083"/>
    <lineage>
        <taxon>Bacteria</taxon>
        <taxon>Pseudomonadati</taxon>
        <taxon>Myxococcota</taxon>
        <taxon>Polyangia</taxon>
        <taxon>Polyangiales</taxon>
        <taxon>Sandaracinaceae</taxon>
        <taxon>Sandaracinus</taxon>
    </lineage>
</organism>
<keyword evidence="4" id="KW-0503">Monooxygenase</keyword>
<dbReference type="InterPro" id="IPR004147">
    <property type="entry name" value="ABC1_dom"/>
</dbReference>
<dbReference type="KEGG" id="samy:DB32_006930"/>
<accession>A0A0F6W7Y1</accession>
<gene>
    <name evidence="4" type="ORF">DB32_006930</name>
</gene>
<feature type="transmembrane region" description="Helical" evidence="2">
    <location>
        <begin position="504"/>
        <end position="522"/>
    </location>
</feature>
<keyword evidence="2" id="KW-1133">Transmembrane helix</keyword>
<dbReference type="PANTHER" id="PTHR10566:SF113">
    <property type="entry name" value="PROTEIN ACTIVITY OF BC1 COMPLEX KINASE 7, CHLOROPLASTIC"/>
    <property type="match status" value="1"/>
</dbReference>
<proteinExistence type="inferred from homology"/>
<comment type="similarity">
    <text evidence="1">Belongs to the protein kinase superfamily. ADCK protein kinase family.</text>
</comment>
<keyword evidence="5" id="KW-1185">Reference proteome</keyword>
<dbReference type="SUPFAM" id="SSF56112">
    <property type="entry name" value="Protein kinase-like (PK-like)"/>
    <property type="match status" value="1"/>
</dbReference>
<keyword evidence="4" id="KW-0830">Ubiquinone</keyword>
<evidence type="ECO:0000313" key="4">
    <source>
        <dbReference type="EMBL" id="AKF09781.1"/>
    </source>
</evidence>
<keyword evidence="2" id="KW-0812">Transmembrane</keyword>
<feature type="transmembrane region" description="Helical" evidence="2">
    <location>
        <begin position="534"/>
        <end position="554"/>
    </location>
</feature>
<evidence type="ECO:0000313" key="5">
    <source>
        <dbReference type="Proteomes" id="UP000034883"/>
    </source>
</evidence>
<dbReference type="InterPro" id="IPR050154">
    <property type="entry name" value="UbiB_kinase"/>
</dbReference>
<dbReference type="OrthoDB" id="9795390at2"/>
<keyword evidence="2" id="KW-0472">Membrane</keyword>
<dbReference type="RefSeq" id="WP_053236796.1">
    <property type="nucleotide sequence ID" value="NZ_CP011125.1"/>
</dbReference>
<reference evidence="4 5" key="1">
    <citation type="submission" date="2015-03" db="EMBL/GenBank/DDBJ databases">
        <title>Genome assembly of Sandaracinus amylolyticus DSM 53668.</title>
        <authorList>
            <person name="Sharma G."/>
            <person name="Subramanian S."/>
        </authorList>
    </citation>
    <scope>NUCLEOTIDE SEQUENCE [LARGE SCALE GENOMIC DNA]</scope>
    <source>
        <strain evidence="4 5">DSM 53668</strain>
    </source>
</reference>
<evidence type="ECO:0000256" key="1">
    <source>
        <dbReference type="ARBA" id="ARBA00009670"/>
    </source>
</evidence>
<keyword evidence="4" id="KW-0560">Oxidoreductase</keyword>
<evidence type="ECO:0000259" key="3">
    <source>
        <dbReference type="Pfam" id="PF03109"/>
    </source>
</evidence>
<dbReference type="CDD" id="cd05121">
    <property type="entry name" value="ABC1_ADCK3-like"/>
    <property type="match status" value="1"/>
</dbReference>
<dbReference type="InterPro" id="IPR011009">
    <property type="entry name" value="Kinase-like_dom_sf"/>
</dbReference>
<dbReference type="PANTHER" id="PTHR10566">
    <property type="entry name" value="CHAPERONE-ACTIVITY OF BC1 COMPLEX CABC1 -RELATED"/>
    <property type="match status" value="1"/>
</dbReference>
<feature type="domain" description="ABC1 atypical kinase-like" evidence="3">
    <location>
        <begin position="101"/>
        <end position="343"/>
    </location>
</feature>
<dbReference type="GO" id="GO:0004497">
    <property type="term" value="F:monooxygenase activity"/>
    <property type="evidence" value="ECO:0007669"/>
    <property type="project" value="UniProtKB-KW"/>
</dbReference>
<dbReference type="AlphaFoldDB" id="A0A0F6W7Y1"/>
<dbReference type="STRING" id="927083.DB32_006930"/>
<dbReference type="Proteomes" id="UP000034883">
    <property type="component" value="Chromosome"/>
</dbReference>
<dbReference type="Pfam" id="PF03109">
    <property type="entry name" value="ABC1"/>
    <property type="match status" value="1"/>
</dbReference>
<protein>
    <submittedName>
        <fullName evidence="4">Ubiquinone biosynthesis monooxygenase UbiB</fullName>
    </submittedName>
</protein>
<evidence type="ECO:0000256" key="2">
    <source>
        <dbReference type="SAM" id="Phobius"/>
    </source>
</evidence>
<sequence length="575" mass="63127">MAEQTHDGSLLGVAIRDVARLRKVVGVVAQHGFGEVLTRIPFAAQLLGATPSRRGKEAEGTPAERFARLLAALGPTYIKLGQVLSMRSDLLPAEYIQALSRLQDKAPPIPYAEVQQVIAEGLGRPAEEIFADIEKEPIATASIGQAHLARTRDGMRVVVKVQRPGIGSTMRGDLDLLFIAAKALEASIDEMRLVTPSAIVAEFEKSLLRELNFSAELASLVRMRALLDPDRPVIAPAPLPELSCRTVLTMEYFEGRPVRALTPKSPEAKHAVEQILHAMCKGVFVDGFFHGDPHAGNILVNDEGTLCFLDLGLVGTLSAEQRDDLVTLVLGTIMDDASTVARVLLKIGTPTQRIDIGELKSEITRVRAQYVMVRSVKDLDTRGFIEEFANAAGKYRVKLATEYSVLAKSAGTIEGLVRRLDPDVDVIPIIRPYVEKIFGERWAPDKVVQQALGGATGMASLLRTVPTHVDQILHDMETGNVQVRPIMPKLDALPDRLHDSATRVAVAVFSASMSICAAIMVPDRAEHFFDYAKITLFFVAFTAAVAGWFVTWWWHWLGRGINLRVTPLLRFFRRG</sequence>
<name>A0A0F6W7Y1_9BACT</name>